<evidence type="ECO:0000313" key="2">
    <source>
        <dbReference type="EMBL" id="RFZ38634.1"/>
    </source>
</evidence>
<dbReference type="Proteomes" id="UP000257451">
    <property type="component" value="Unassembled WGS sequence"/>
</dbReference>
<keyword evidence="1" id="KW-0472">Membrane</keyword>
<feature type="transmembrane region" description="Helical" evidence="1">
    <location>
        <begin position="41"/>
        <end position="61"/>
    </location>
</feature>
<dbReference type="OMA" id="TIRWMYW"/>
<feature type="transmembrane region" description="Helical" evidence="1">
    <location>
        <begin position="7"/>
        <end position="29"/>
    </location>
</feature>
<comment type="caution">
    <text evidence="2">The sequence shown here is derived from an EMBL/GenBank/DDBJ whole genome shotgun (WGS) entry which is preliminary data.</text>
</comment>
<proteinExistence type="predicted"/>
<dbReference type="AlphaFoldDB" id="A0A3E2MTJ5"/>
<gene>
    <name evidence="2" type="ORF">DAVIS_03467</name>
</gene>
<dbReference type="RefSeq" id="WP_011738967.1">
    <property type="nucleotide sequence ID" value="NZ_BQLB01000107.1"/>
</dbReference>
<evidence type="ECO:0000256" key="1">
    <source>
        <dbReference type="SAM" id="Phobius"/>
    </source>
</evidence>
<keyword evidence="1" id="KW-1133">Transmembrane helix</keyword>
<organism evidence="2 3">
    <name type="scientific">Mycobacterium marinum</name>
    <dbReference type="NCBI Taxonomy" id="1781"/>
    <lineage>
        <taxon>Bacteria</taxon>
        <taxon>Bacillati</taxon>
        <taxon>Actinomycetota</taxon>
        <taxon>Actinomycetes</taxon>
        <taxon>Mycobacteriales</taxon>
        <taxon>Mycobacteriaceae</taxon>
        <taxon>Mycobacterium</taxon>
        <taxon>Mycobacterium ulcerans group</taxon>
    </lineage>
</organism>
<evidence type="ECO:0000313" key="3">
    <source>
        <dbReference type="Proteomes" id="UP000257451"/>
    </source>
</evidence>
<sequence length="65" mass="7180">MATLRRYIVIQLMVFVIGIVGPIFLIVFFASPSDPNAKWGFWVGLFITYADVMIALALTAAGEDK</sequence>
<accession>A0A3E2MTJ5</accession>
<protein>
    <submittedName>
        <fullName evidence="2">Uncharacterized protein</fullName>
    </submittedName>
</protein>
<dbReference type="EMBL" id="PEDF01000115">
    <property type="protein sequence ID" value="RFZ38634.1"/>
    <property type="molecule type" value="Genomic_DNA"/>
</dbReference>
<reference evidence="2 3" key="1">
    <citation type="journal article" date="2018" name="Sci. Rep.">
        <title>Extensive genomic diversity among Mycobacterium marinum strains revealed by whole genome sequencing.</title>
        <authorList>
            <person name="Das S."/>
            <person name="Pettersson B.M."/>
            <person name="Behra P.R."/>
            <person name="Mallick A."/>
            <person name="Cheramie M."/>
            <person name="Ramesh M."/>
            <person name="Shirreff L."/>
            <person name="DuCote T."/>
            <person name="Dasgupta S."/>
            <person name="Ennis D.G."/>
            <person name="Kirsebom L.A."/>
        </authorList>
    </citation>
    <scope>NUCLEOTIDE SEQUENCE [LARGE SCALE GENOMIC DNA]</scope>
    <source>
        <strain evidence="2 3">Davis1</strain>
    </source>
</reference>
<name>A0A3E2MTJ5_MYCMR</name>
<keyword evidence="1" id="KW-0812">Transmembrane</keyword>